<evidence type="ECO:0000256" key="1">
    <source>
        <dbReference type="ARBA" id="ARBA00009174"/>
    </source>
</evidence>
<dbReference type="Pfam" id="PF07977">
    <property type="entry name" value="FabA"/>
    <property type="match status" value="1"/>
</dbReference>
<evidence type="ECO:0000256" key="2">
    <source>
        <dbReference type="ARBA" id="ARBA00023239"/>
    </source>
</evidence>
<dbReference type="AlphaFoldDB" id="A0A2I0Z3Z2"/>
<dbReference type="EMBL" id="JAPEQV010000011">
    <property type="protein sequence ID" value="MDF2313259.1"/>
    <property type="molecule type" value="Genomic_DNA"/>
</dbReference>
<dbReference type="GO" id="GO:0016829">
    <property type="term" value="F:lyase activity"/>
    <property type="evidence" value="ECO:0007669"/>
    <property type="project" value="UniProtKB-KW"/>
</dbReference>
<dbReference type="InterPro" id="IPR029069">
    <property type="entry name" value="HotDog_dom_sf"/>
</dbReference>
<keyword evidence="2" id="KW-0456">Lyase</keyword>
<evidence type="ECO:0000313" key="7">
    <source>
        <dbReference type="Proteomes" id="UP000276249"/>
    </source>
</evidence>
<evidence type="ECO:0000313" key="5">
    <source>
        <dbReference type="EMBL" id="RMW50587.1"/>
    </source>
</evidence>
<dbReference type="InterPro" id="IPR013114">
    <property type="entry name" value="FabA_FabZ"/>
</dbReference>
<accession>A0A2I0Z3Z2</accession>
<comment type="similarity">
    <text evidence="1">Belongs to the thioester dehydratase family. FabZ subfamily.</text>
</comment>
<sequence>MEVTSLIPQRYPVQLLDRIVSVEPGVGATAEKLVTINEWFFQSPTLTGRTMMRPLLLEILAQTGVVALLSIPEHHRQNVFFGGIRQADFKADVHPGDRLESTVTLTKFRRQIGTGHGMITCAGHEVVSADLTFVIQT</sequence>
<dbReference type="GeneID" id="49393933"/>
<dbReference type="RefSeq" id="WP_050338732.1">
    <property type="nucleotide sequence ID" value="NZ_BJZC01000057.1"/>
</dbReference>
<comment type="caution">
    <text evidence="3">The sequence shown here is derived from an EMBL/GenBank/DDBJ whole genome shotgun (WGS) entry which is preliminary data.</text>
</comment>
<reference evidence="3" key="4">
    <citation type="journal article" date="2023" name="Front Nutr">
        <title>Lactiplantibacillus pentosus P2020 protects the hyperuricemia and renal inflammation in mice.</title>
        <authorList>
            <person name="Wang Z."/>
            <person name="Song L."/>
            <person name="Li X."/>
            <person name="Xiao Y."/>
            <person name="Huang Y."/>
            <person name="Zhang Y."/>
            <person name="Li J."/>
            <person name="Li M."/>
            <person name="Ren Z."/>
        </authorList>
    </citation>
    <scope>NUCLEOTIDE SEQUENCE</scope>
    <source>
        <strain evidence="3">P2000</strain>
    </source>
</reference>
<reference evidence="5 7" key="2">
    <citation type="submission" date="2018-10" db="EMBL/GenBank/DDBJ databases">
        <title>Genome sequences of five Lactobacillus pentosus strains isolated from brines of traditionally fermented spanish-style green table olives and differences between them.</title>
        <authorList>
            <person name="Jimenez Diaz R."/>
        </authorList>
    </citation>
    <scope>NUCLEOTIDE SEQUENCE [LARGE SCALE GENOMIC DNA]</scope>
    <source>
        <strain evidence="5 7">IG10</strain>
    </source>
</reference>
<evidence type="ECO:0000313" key="4">
    <source>
        <dbReference type="EMBL" id="PRO91355.1"/>
    </source>
</evidence>
<dbReference type="EMBL" id="RDCJ01000038">
    <property type="protein sequence ID" value="RMW50587.1"/>
    <property type="molecule type" value="Genomic_DNA"/>
</dbReference>
<dbReference type="SUPFAM" id="SSF54637">
    <property type="entry name" value="Thioesterase/thiol ester dehydrase-isomerase"/>
    <property type="match status" value="1"/>
</dbReference>
<name>A0A2I0Z3Z2_LACPE</name>
<dbReference type="Proteomes" id="UP001151834">
    <property type="component" value="Unassembled WGS sequence"/>
</dbReference>
<reference evidence="4 6" key="1">
    <citation type="submission" date="2018-03" db="EMBL/GenBank/DDBJ databases">
        <title>Draft Genome Sequences of six Lactobacillus pentosus Strains Isolated from Brines of Traditionally Fermented Spanish-Style Green Table Olives.</title>
        <authorList>
            <person name="Calero-Delgado B."/>
            <person name="Martin-Platero A.M."/>
            <person name="Perez-Pulido A.J."/>
            <person name="Benitez-Cabello A."/>
            <person name="Casimiro-Soriguer C.S."/>
            <person name="Martinez-Bueno M."/>
            <person name="Arroyo-Lopez F.N."/>
            <person name="Rodriguez-Gomez F."/>
            <person name="Bautista-Gallego J."/>
            <person name="Garrido-Fernandez A."/>
            <person name="Jimenez-Diaz R."/>
        </authorList>
    </citation>
    <scope>NUCLEOTIDE SEQUENCE [LARGE SCALE GENOMIC DNA]</scope>
    <source>
        <strain evidence="4 6">IG2</strain>
    </source>
</reference>
<dbReference type="PANTHER" id="PTHR30272">
    <property type="entry name" value="3-HYDROXYACYL-[ACYL-CARRIER-PROTEIN] DEHYDRATASE"/>
    <property type="match status" value="1"/>
</dbReference>
<dbReference type="CDD" id="cd01288">
    <property type="entry name" value="FabZ"/>
    <property type="match status" value="1"/>
</dbReference>
<keyword evidence="6" id="KW-1185">Reference proteome</keyword>
<evidence type="ECO:0000313" key="3">
    <source>
        <dbReference type="EMBL" id="MDF2313259.1"/>
    </source>
</evidence>
<dbReference type="Gene3D" id="3.10.129.10">
    <property type="entry name" value="Hotdog Thioesterase"/>
    <property type="match status" value="1"/>
</dbReference>
<dbReference type="Proteomes" id="UP000238378">
    <property type="component" value="Unassembled WGS sequence"/>
</dbReference>
<proteinExistence type="inferred from homology"/>
<dbReference type="EMBL" id="PVOB01000278">
    <property type="protein sequence ID" value="PRO91355.1"/>
    <property type="molecule type" value="Genomic_DNA"/>
</dbReference>
<reference evidence="3" key="3">
    <citation type="submission" date="2022-11" db="EMBL/GenBank/DDBJ databases">
        <authorList>
            <person name="Wang Z."/>
        </authorList>
    </citation>
    <scope>NUCLEOTIDE SEQUENCE</scope>
    <source>
        <strain evidence="3">P2000</strain>
    </source>
</reference>
<organism evidence="3 8">
    <name type="scientific">Lactiplantibacillus pentosus</name>
    <name type="common">Lactobacillus pentosus</name>
    <dbReference type="NCBI Taxonomy" id="1589"/>
    <lineage>
        <taxon>Bacteria</taxon>
        <taxon>Bacillati</taxon>
        <taxon>Bacillota</taxon>
        <taxon>Bacilli</taxon>
        <taxon>Lactobacillales</taxon>
        <taxon>Lactobacillaceae</taxon>
        <taxon>Lactiplantibacillus</taxon>
    </lineage>
</organism>
<dbReference type="PANTHER" id="PTHR30272:SF1">
    <property type="entry name" value="3-HYDROXYACYL-[ACYL-CARRIER-PROTEIN] DEHYDRATASE"/>
    <property type="match status" value="1"/>
</dbReference>
<evidence type="ECO:0000313" key="8">
    <source>
        <dbReference type="Proteomes" id="UP001151834"/>
    </source>
</evidence>
<dbReference type="OrthoDB" id="9772788at2"/>
<evidence type="ECO:0000313" key="6">
    <source>
        <dbReference type="Proteomes" id="UP000238378"/>
    </source>
</evidence>
<dbReference type="Proteomes" id="UP000276249">
    <property type="component" value="Unassembled WGS sequence"/>
</dbReference>
<protein>
    <submittedName>
        <fullName evidence="3">Beta-hydroxyacyl-ACP dehydratase</fullName>
    </submittedName>
</protein>
<gene>
    <name evidence="4" type="ORF">C6Y08_14700</name>
    <name evidence="5" type="ORF">D6U18_03060</name>
    <name evidence="3" type="ORF">OOJ94_10540</name>
</gene>